<feature type="domain" description="Tyr recombinase" evidence="5">
    <location>
        <begin position="259"/>
        <end position="453"/>
    </location>
</feature>
<dbReference type="SUPFAM" id="SSF56349">
    <property type="entry name" value="DNA breaking-rejoining enzymes"/>
    <property type="match status" value="1"/>
</dbReference>
<accession>A0ABU1KEE2</accession>
<dbReference type="Gene3D" id="1.10.443.10">
    <property type="entry name" value="Intergrase catalytic core"/>
    <property type="match status" value="1"/>
</dbReference>
<dbReference type="InterPro" id="IPR050090">
    <property type="entry name" value="Tyrosine_recombinase_XerCD"/>
</dbReference>
<dbReference type="GeneID" id="95762687"/>
<evidence type="ECO:0000256" key="1">
    <source>
        <dbReference type="ARBA" id="ARBA00008857"/>
    </source>
</evidence>
<reference evidence="6 7" key="1">
    <citation type="submission" date="2023-07" db="EMBL/GenBank/DDBJ databases">
        <title>Genomic Encyclopedia of Type Strains, Phase IV (KMG-IV): sequencing the most valuable type-strain genomes for metagenomic binning, comparative biology and taxonomic classification.</title>
        <authorList>
            <person name="Goeker M."/>
        </authorList>
    </citation>
    <scope>NUCLEOTIDE SEQUENCE [LARGE SCALE GENOMIC DNA]</scope>
    <source>
        <strain evidence="6 7">DSM 338</strain>
    </source>
</reference>
<proteinExistence type="inferred from homology"/>
<dbReference type="PANTHER" id="PTHR30349">
    <property type="entry name" value="PHAGE INTEGRASE-RELATED"/>
    <property type="match status" value="1"/>
</dbReference>
<evidence type="ECO:0000313" key="6">
    <source>
        <dbReference type="EMBL" id="MDR6332031.1"/>
    </source>
</evidence>
<keyword evidence="2" id="KW-0229">DNA integration</keyword>
<dbReference type="InterPro" id="IPR011010">
    <property type="entry name" value="DNA_brk_join_enz"/>
</dbReference>
<keyword evidence="4" id="KW-0233">DNA recombination</keyword>
<dbReference type="Pfam" id="PF00589">
    <property type="entry name" value="Phage_integrase"/>
    <property type="match status" value="1"/>
</dbReference>
<dbReference type="Gene3D" id="1.10.150.130">
    <property type="match status" value="1"/>
</dbReference>
<gene>
    <name evidence="6" type="ORF">GGQ86_000478</name>
</gene>
<keyword evidence="7" id="KW-1185">Reference proteome</keyword>
<evidence type="ECO:0000256" key="3">
    <source>
        <dbReference type="ARBA" id="ARBA00023125"/>
    </source>
</evidence>
<protein>
    <submittedName>
        <fullName evidence="6">Integrase/molybdopterin converting factor small subunit</fullName>
    </submittedName>
</protein>
<keyword evidence="3" id="KW-0238">DNA-binding</keyword>
<dbReference type="EMBL" id="JAVDPY010000001">
    <property type="protein sequence ID" value="MDR6332031.1"/>
    <property type="molecule type" value="Genomic_DNA"/>
</dbReference>
<dbReference type="PROSITE" id="PS51898">
    <property type="entry name" value="TYR_RECOMBINASE"/>
    <property type="match status" value="1"/>
</dbReference>
<dbReference type="InterPro" id="IPR010998">
    <property type="entry name" value="Integrase_recombinase_N"/>
</dbReference>
<name>A0ABU1KEE2_XANFL</name>
<comment type="caution">
    <text evidence="6">The sequence shown here is derived from an EMBL/GenBank/DDBJ whole genome shotgun (WGS) entry which is preliminary data.</text>
</comment>
<dbReference type="RefSeq" id="WP_281807275.1">
    <property type="nucleotide sequence ID" value="NZ_BSDO01000002.1"/>
</dbReference>
<dbReference type="InterPro" id="IPR002104">
    <property type="entry name" value="Integrase_catalytic"/>
</dbReference>
<dbReference type="InterPro" id="IPR046668">
    <property type="entry name" value="DUF6538"/>
</dbReference>
<dbReference type="Pfam" id="PF20172">
    <property type="entry name" value="DUF6538"/>
    <property type="match status" value="1"/>
</dbReference>
<dbReference type="InterPro" id="IPR013762">
    <property type="entry name" value="Integrase-like_cat_sf"/>
</dbReference>
<organism evidence="6 7">
    <name type="scientific">Xanthobacter flavus</name>
    <dbReference type="NCBI Taxonomy" id="281"/>
    <lineage>
        <taxon>Bacteria</taxon>
        <taxon>Pseudomonadati</taxon>
        <taxon>Pseudomonadota</taxon>
        <taxon>Alphaproteobacteria</taxon>
        <taxon>Hyphomicrobiales</taxon>
        <taxon>Xanthobacteraceae</taxon>
        <taxon>Xanthobacter</taxon>
    </lineage>
</organism>
<evidence type="ECO:0000313" key="7">
    <source>
        <dbReference type="Proteomes" id="UP001245370"/>
    </source>
</evidence>
<evidence type="ECO:0000256" key="4">
    <source>
        <dbReference type="ARBA" id="ARBA00023172"/>
    </source>
</evidence>
<evidence type="ECO:0000259" key="5">
    <source>
        <dbReference type="PROSITE" id="PS51898"/>
    </source>
</evidence>
<dbReference type="Proteomes" id="UP001245370">
    <property type="component" value="Unassembled WGS sequence"/>
</dbReference>
<dbReference type="PANTHER" id="PTHR30349:SF41">
    <property type="entry name" value="INTEGRASE_RECOMBINASE PROTEIN MJ0367-RELATED"/>
    <property type="match status" value="1"/>
</dbReference>
<evidence type="ECO:0000256" key="2">
    <source>
        <dbReference type="ARBA" id="ARBA00022908"/>
    </source>
</evidence>
<sequence length="471" mass="52174">MIFGRSVGYQFGVPVGSLMRHDKRFLELHGNQYRVKVKVPAALREVFGKAHLKVPLHTDSLAKANMLKWSVVSDLKEQFTKAQRLAEAKAKGGDPVIVEAMEWREAIAKGDDVADDILLPERAEEIEKRHGSEAAVAFVKVAKGRATPIQPLEPAWLAEANYAGRTETSRKQAVRVLLEWCRASSIPETVEAIDRKTAGRFISEVFIAKNADPATANKLITGLSAFWKWMEKRGHAAAGNPWERQSLKLKKVKTEEGEEAKRPFTNDEITKILSAAKGVLGDLCRLGALSGMRIGEMAELRVRNVKEGTIRVGQGKTEAATRDVPIHPDVVALVACRCEGKEADAYLFHELPDQQNAARPRGAPASQAFTRLLRELELEDRIPGRRQARIDFHSFRRWFMRRAVEALEKGATGFTAWTLAEVVGHSKEAGPLPMTMGRYPGAAGVEAKRACVEAVLLPKDDKARLDKRNNA</sequence>
<comment type="similarity">
    <text evidence="1">Belongs to the 'phage' integrase family.</text>
</comment>